<dbReference type="GO" id="GO:1904262">
    <property type="term" value="P:negative regulation of TORC1 signaling"/>
    <property type="evidence" value="ECO:0007669"/>
    <property type="project" value="TreeGrafter"/>
</dbReference>
<protein>
    <recommendedName>
        <fullName evidence="2 5">Nitrogen permease regulator 3</fullName>
    </recommendedName>
    <alternativeName>
        <fullName evidence="4 5">Required for meiotic nuclear division protein 11</fullName>
    </alternativeName>
</protein>
<dbReference type="InterPro" id="IPR005365">
    <property type="entry name" value="Npr3"/>
</dbReference>
<comment type="similarity">
    <text evidence="1 5">Belongs to the NPR3 family.</text>
</comment>
<feature type="compositionally biased region" description="Low complexity" evidence="6">
    <location>
        <begin position="658"/>
        <end position="686"/>
    </location>
</feature>
<evidence type="ECO:0000256" key="3">
    <source>
        <dbReference type="ARBA" id="ARBA00025376"/>
    </source>
</evidence>
<dbReference type="GO" id="GO:0010508">
    <property type="term" value="P:positive regulation of autophagy"/>
    <property type="evidence" value="ECO:0007669"/>
    <property type="project" value="TreeGrafter"/>
</dbReference>
<dbReference type="OrthoDB" id="18648at2759"/>
<evidence type="ECO:0000313" key="8">
    <source>
        <dbReference type="EMBL" id="KZZ94799.1"/>
    </source>
</evidence>
<dbReference type="GO" id="GO:1990130">
    <property type="term" value="C:GATOR1 complex"/>
    <property type="evidence" value="ECO:0007669"/>
    <property type="project" value="TreeGrafter"/>
</dbReference>
<evidence type="ECO:0000256" key="5">
    <source>
        <dbReference type="RuleBase" id="RU368069"/>
    </source>
</evidence>
<dbReference type="PANTHER" id="PTHR13153">
    <property type="entry name" value="CGTHBA PROTEIN -14 GENE PROTEIN"/>
    <property type="match status" value="1"/>
</dbReference>
<feature type="compositionally biased region" description="Polar residues" evidence="6">
    <location>
        <begin position="687"/>
        <end position="696"/>
    </location>
</feature>
<dbReference type="Pfam" id="PF03666">
    <property type="entry name" value="NPR3"/>
    <property type="match status" value="1"/>
</dbReference>
<evidence type="ECO:0000256" key="6">
    <source>
        <dbReference type="SAM" id="MobiDB-lite"/>
    </source>
</evidence>
<dbReference type="EMBL" id="AZGY01000010">
    <property type="protein sequence ID" value="KZZ94799.1"/>
    <property type="molecule type" value="Genomic_DNA"/>
</dbReference>
<sequence length="825" mass="90721">MSFITSEKFLAVALVINRSRDGPAFVFHYPPEVPPVTNYPDQPAEAPGADEDLLLDRLAHPAGRDVTAADAPAGQHRHHDHDHLRTEAGSQSVPWERVAGFPTRDLASILTPARSYHKKLFYLSLDPTHCISYPIHVPDNGKWKRNKKSRPPKPVTRESLASHDLEPLAPSVVISTEPARDKDGKKDDVDEEKRSSMTMFNLVFILHPRKSEDKELVESLYHNVVKKVNKAYKYSQQHCDFVWKESKRILLAKERGREEGAFSKGQGSGAESLTPASVGKSIHILWKELLQTYSLAASVREIYEAVSNNKIATLHLATPAGILTPSVQIPSPFFVSDIPCEHDRSQHGLWLTTANSSLSHEQLDDPDFLDKNFALLLLEDEKKVISELQADRDPTTVSMIEFARLAKPTISFHQVAQSKILTASQVRKYAQHFIFWRRAMAVPPLHSKDVYIVSPNCNLARLPHDAVEWQRAFPLATPLPNFLSDMSYAPRPFKSYSPSKSHRPLYLRKLAWLLRGGWVTQLCTFAYVVVWPEILYEVEYEIEAEELAAAAAAQEVHGSGKSPSPSSSASSASAAASAAASTPPPPLSHGPDEHSFPEGKLSTAGGAAAAAAPSNTTTASADTGTDKASLAEEAADALESSGSGLRDGGEPSPKPPSTTNTTTTTTTNTTTTTITTTTTTTTGATTQHVPSPTSTAEHVAERARLERIALKAHRDAADKATAHTRKTAPVATPHPSINDARHLAGLTPHIIIDAKKATGKESRYLSAIAHRFRDDKVRGAWPLMCKYFDGRYALERVPLQEEMKRKEAWTLLTAMSEYLLCTRHW</sequence>
<dbReference type="GO" id="GO:0034198">
    <property type="term" value="P:cellular response to amino acid starvation"/>
    <property type="evidence" value="ECO:0007669"/>
    <property type="project" value="TreeGrafter"/>
</dbReference>
<evidence type="ECO:0000256" key="4">
    <source>
        <dbReference type="ARBA" id="ARBA00030028"/>
    </source>
</evidence>
<feature type="region of interest" description="Disordered" evidence="6">
    <location>
        <begin position="718"/>
        <end position="737"/>
    </location>
</feature>
<feature type="region of interest" description="Disordered" evidence="6">
    <location>
        <begin position="68"/>
        <end position="91"/>
    </location>
</feature>
<comment type="caution">
    <text evidence="8">The sequence shown here is derived from an EMBL/GenBank/DDBJ whole genome shotgun (WGS) entry which is preliminary data.</text>
</comment>
<dbReference type="STRING" id="1081109.A0A168B4Y8"/>
<organism evidence="8 9">
    <name type="scientific">Moelleriella libera RCEF 2490</name>
    <dbReference type="NCBI Taxonomy" id="1081109"/>
    <lineage>
        <taxon>Eukaryota</taxon>
        <taxon>Fungi</taxon>
        <taxon>Dikarya</taxon>
        <taxon>Ascomycota</taxon>
        <taxon>Pezizomycotina</taxon>
        <taxon>Sordariomycetes</taxon>
        <taxon>Hypocreomycetidae</taxon>
        <taxon>Hypocreales</taxon>
        <taxon>Clavicipitaceae</taxon>
        <taxon>Moelleriella</taxon>
    </lineage>
</organism>
<dbReference type="GO" id="GO:0038202">
    <property type="term" value="P:TORC1 signaling"/>
    <property type="evidence" value="ECO:0007669"/>
    <property type="project" value="TreeGrafter"/>
</dbReference>
<reference evidence="8 9" key="1">
    <citation type="journal article" date="2016" name="Genome Biol. Evol.">
        <title>Divergent and convergent evolution of fungal pathogenicity.</title>
        <authorList>
            <person name="Shang Y."/>
            <person name="Xiao G."/>
            <person name="Zheng P."/>
            <person name="Cen K."/>
            <person name="Zhan S."/>
            <person name="Wang C."/>
        </authorList>
    </citation>
    <scope>NUCLEOTIDE SEQUENCE [LARGE SCALE GENOMIC DNA]</scope>
    <source>
        <strain evidence="8 9">RCEF 2490</strain>
    </source>
</reference>
<evidence type="ECO:0000256" key="2">
    <source>
        <dbReference type="ARBA" id="ARBA00017880"/>
    </source>
</evidence>
<dbReference type="GO" id="GO:0051321">
    <property type="term" value="P:meiotic cell cycle"/>
    <property type="evidence" value="ECO:0007669"/>
    <property type="project" value="UniProtKB-UniRule"/>
</dbReference>
<feature type="compositionally biased region" description="Basic and acidic residues" evidence="6">
    <location>
        <begin position="178"/>
        <end position="193"/>
    </location>
</feature>
<dbReference type="AlphaFoldDB" id="A0A168B4Y8"/>
<proteinExistence type="inferred from homology"/>
<dbReference type="PANTHER" id="PTHR13153:SF5">
    <property type="entry name" value="GATOR COMPLEX PROTEIN NPRL3"/>
    <property type="match status" value="1"/>
</dbReference>
<feature type="region of interest" description="Disordered" evidence="6">
    <location>
        <begin position="141"/>
        <end position="193"/>
    </location>
</feature>
<comment type="function">
    <text evidence="3 5">Mediates inactivation of the TORC1 complex in response to amino acid starvation. Required for meiotic nuclear division.</text>
</comment>
<keyword evidence="9" id="KW-1185">Reference proteome</keyword>
<comment type="subcellular location">
    <subcellularLocation>
        <location evidence="5">Vacuole membrane</location>
        <topology evidence="5">Peripheral membrane protein</topology>
    </subcellularLocation>
</comment>
<evidence type="ECO:0000259" key="7">
    <source>
        <dbReference type="Pfam" id="PF24064"/>
    </source>
</evidence>
<evidence type="ECO:0000313" key="9">
    <source>
        <dbReference type="Proteomes" id="UP000078544"/>
    </source>
</evidence>
<dbReference type="GO" id="GO:0005774">
    <property type="term" value="C:vacuolar membrane"/>
    <property type="evidence" value="ECO:0007669"/>
    <property type="project" value="UniProtKB-SubCell"/>
</dbReference>
<feature type="compositionally biased region" description="Low complexity" evidence="6">
    <location>
        <begin position="602"/>
        <end position="621"/>
    </location>
</feature>
<accession>A0A168B4Y8</accession>
<feature type="region of interest" description="Disordered" evidence="6">
    <location>
        <begin position="557"/>
        <end position="698"/>
    </location>
</feature>
<dbReference type="Pfam" id="PF24064">
    <property type="entry name" value="HTH_NPRL3"/>
    <property type="match status" value="1"/>
</dbReference>
<gene>
    <name evidence="8" type="ORF">AAL_04910</name>
</gene>
<keyword evidence="5" id="KW-0469">Meiosis</keyword>
<keyword evidence="5" id="KW-0732">Signal</keyword>
<name>A0A168B4Y8_9HYPO</name>
<feature type="domain" description="GATOR1 complex protein NPRL3 C-terminal HTH" evidence="7">
    <location>
        <begin position="759"/>
        <end position="819"/>
    </location>
</feature>
<evidence type="ECO:0000256" key="1">
    <source>
        <dbReference type="ARBA" id="ARBA00010546"/>
    </source>
</evidence>
<dbReference type="InterPro" id="IPR056603">
    <property type="entry name" value="HTH_NPRL3"/>
</dbReference>
<feature type="compositionally biased region" description="Low complexity" evidence="6">
    <location>
        <begin position="557"/>
        <end position="581"/>
    </location>
</feature>
<dbReference type="Proteomes" id="UP000078544">
    <property type="component" value="Unassembled WGS sequence"/>
</dbReference>